<sequence length="99" mass="11165">METFTKQKTFAWLALICGIALIAYQVLLVDFGFFDERVFWVFSLISVALMVFAGVLFLYYRTGTVSTVGLVICALSLAFLITQFITALIRDFNRGGHRP</sequence>
<keyword evidence="3" id="KW-1185">Reference proteome</keyword>
<keyword evidence="1" id="KW-0472">Membrane</keyword>
<accession>A0A4Q7YUA4</accession>
<keyword evidence="1" id="KW-0812">Transmembrane</keyword>
<dbReference type="Proteomes" id="UP000292958">
    <property type="component" value="Unassembled WGS sequence"/>
</dbReference>
<reference evidence="2 3" key="1">
    <citation type="submission" date="2019-02" db="EMBL/GenBank/DDBJ databases">
        <title>Genomic Encyclopedia of Archaeal and Bacterial Type Strains, Phase II (KMG-II): from individual species to whole genera.</title>
        <authorList>
            <person name="Goeker M."/>
        </authorList>
    </citation>
    <scope>NUCLEOTIDE SEQUENCE [LARGE SCALE GENOMIC DNA]</scope>
    <source>
        <strain evidence="2 3">DSM 18101</strain>
    </source>
</reference>
<keyword evidence="1" id="KW-1133">Transmembrane helix</keyword>
<protein>
    <submittedName>
        <fullName evidence="2">Uncharacterized protein</fullName>
    </submittedName>
</protein>
<feature type="transmembrane region" description="Helical" evidence="1">
    <location>
        <begin position="12"/>
        <end position="33"/>
    </location>
</feature>
<name>A0A4Q7YUA4_9BACT</name>
<feature type="transmembrane region" description="Helical" evidence="1">
    <location>
        <begin position="67"/>
        <end position="89"/>
    </location>
</feature>
<comment type="caution">
    <text evidence="2">The sequence shown here is derived from an EMBL/GenBank/DDBJ whole genome shotgun (WGS) entry which is preliminary data.</text>
</comment>
<evidence type="ECO:0000313" key="3">
    <source>
        <dbReference type="Proteomes" id="UP000292958"/>
    </source>
</evidence>
<dbReference type="RefSeq" id="WP_130418882.1">
    <property type="nucleotide sequence ID" value="NZ_SHKW01000001.1"/>
</dbReference>
<organism evidence="2 3">
    <name type="scientific">Edaphobacter modestus</name>
    <dbReference type="NCBI Taxonomy" id="388466"/>
    <lineage>
        <taxon>Bacteria</taxon>
        <taxon>Pseudomonadati</taxon>
        <taxon>Acidobacteriota</taxon>
        <taxon>Terriglobia</taxon>
        <taxon>Terriglobales</taxon>
        <taxon>Acidobacteriaceae</taxon>
        <taxon>Edaphobacter</taxon>
    </lineage>
</organism>
<evidence type="ECO:0000313" key="2">
    <source>
        <dbReference type="EMBL" id="RZU40874.1"/>
    </source>
</evidence>
<dbReference type="EMBL" id="SHKW01000001">
    <property type="protein sequence ID" value="RZU40874.1"/>
    <property type="molecule type" value="Genomic_DNA"/>
</dbReference>
<proteinExistence type="predicted"/>
<feature type="transmembrane region" description="Helical" evidence="1">
    <location>
        <begin position="39"/>
        <end position="60"/>
    </location>
</feature>
<evidence type="ECO:0000256" key="1">
    <source>
        <dbReference type="SAM" id="Phobius"/>
    </source>
</evidence>
<dbReference type="AlphaFoldDB" id="A0A4Q7YUA4"/>
<gene>
    <name evidence="2" type="ORF">BDD14_2360</name>
</gene>